<proteinExistence type="predicted"/>
<reference evidence="1" key="1">
    <citation type="submission" date="2017-05" db="UniProtKB">
        <authorList>
            <consortium name="EnsemblMetazoa"/>
        </authorList>
    </citation>
    <scope>IDENTIFICATION</scope>
</reference>
<organism evidence="1">
    <name type="scientific">Amphimedon queenslandica</name>
    <name type="common">Sponge</name>
    <dbReference type="NCBI Taxonomy" id="400682"/>
    <lineage>
        <taxon>Eukaryota</taxon>
        <taxon>Metazoa</taxon>
        <taxon>Porifera</taxon>
        <taxon>Demospongiae</taxon>
        <taxon>Heteroscleromorpha</taxon>
        <taxon>Haplosclerida</taxon>
        <taxon>Niphatidae</taxon>
        <taxon>Amphimedon</taxon>
    </lineage>
</organism>
<dbReference type="EnsemblMetazoa" id="Aqu2.1.21705_001">
    <property type="protein sequence ID" value="Aqu2.1.21705_001"/>
    <property type="gene ID" value="Aqu2.1.21705"/>
</dbReference>
<dbReference type="InParanoid" id="A0A1X7U1T3"/>
<dbReference type="AlphaFoldDB" id="A0A1X7U1T3"/>
<evidence type="ECO:0000313" key="1">
    <source>
        <dbReference type="EnsemblMetazoa" id="Aqu2.1.21705_001"/>
    </source>
</evidence>
<name>A0A1X7U1T3_AMPQE</name>
<accession>A0A1X7U1T3</accession>
<sequence length="306" mass="35395">MEQWRSLQCIFKMILISAWILLKDATLVNYIMVIQSSWVNMIGQQGCVTLQYDCTGCAERRVAFESSIRHETENCTAVGLALQIAFICSGAMYSQYAIFEKTHPDIATVKCHCMKDDIGCFTNSFIKSARINFSAIVKSVGCDQQAFIDRLRSLAKYHAKNVHEWDGGKCFFHDLTMLHYYVSTSLGLIQSNMSWMYVHKGPAYHWLLDLFDRMSLPKFDGMAEAFKALNDSRFKSLSRAKQCDVKRKRRNARKRHRQPEQAARKLWVEQHKACHTYGKETPKSSHKRKAIRDGEISNTKRWINIK</sequence>
<protein>
    <submittedName>
        <fullName evidence="1">Uncharacterized protein</fullName>
    </submittedName>
</protein>
<dbReference type="PANTHER" id="PTHR34485">
    <property type="entry name" value="PROLINE-RICH, LACRIMAL 1"/>
    <property type="match status" value="1"/>
</dbReference>
<dbReference type="STRING" id="400682.A0A1X7U1T3"/>
<dbReference type="PANTHER" id="PTHR34485:SF2">
    <property type="entry name" value="PROLINE RICH, LACRIMAL 1"/>
    <property type="match status" value="1"/>
</dbReference>